<organism evidence="2 3">
    <name type="scientific">Trypanosoma congolense (strain IL3000)</name>
    <dbReference type="NCBI Taxonomy" id="1068625"/>
    <lineage>
        <taxon>Eukaryota</taxon>
        <taxon>Discoba</taxon>
        <taxon>Euglenozoa</taxon>
        <taxon>Kinetoplastea</taxon>
        <taxon>Metakinetoplastina</taxon>
        <taxon>Trypanosomatida</taxon>
        <taxon>Trypanosomatidae</taxon>
        <taxon>Trypanosoma</taxon>
        <taxon>Nannomonas</taxon>
    </lineage>
</organism>
<protein>
    <submittedName>
        <fullName evidence="2">WGS project CAEQ00000000 data, annotated contig 1119</fullName>
    </submittedName>
</protein>
<proteinExistence type="predicted"/>
<keyword evidence="1" id="KW-0732">Signal</keyword>
<reference evidence="3" key="1">
    <citation type="submission" date="2011-07" db="EMBL/GenBank/DDBJ databases">
        <title>Divergent evolution of antigenic variation in African trypanosomes.</title>
        <authorList>
            <person name="Jackson A.P."/>
            <person name="Berry A."/>
            <person name="Allison H.C."/>
            <person name="Burton P."/>
            <person name="Anderson J."/>
            <person name="Aslett M."/>
            <person name="Brown R."/>
            <person name="Corton N."/>
            <person name="Harris D."/>
            <person name="Hauser H."/>
            <person name="Gamble J."/>
            <person name="Gilderthorp R."/>
            <person name="McQuillan J."/>
            <person name="Quail M.A."/>
            <person name="Sanders M."/>
            <person name="Van Tonder A."/>
            <person name="Ginger M.L."/>
            <person name="Donelson J.E."/>
            <person name="Field M.C."/>
            <person name="Barry J.D."/>
            <person name="Berriman M."/>
            <person name="Hertz-Fowler C."/>
        </authorList>
    </citation>
    <scope>NUCLEOTIDE SEQUENCE [LARGE SCALE GENOMIC DNA]</scope>
    <source>
        <strain evidence="3">IL3000</strain>
    </source>
</reference>
<feature type="chain" id="PRO_5003389852" evidence="1">
    <location>
        <begin position="18"/>
        <end position="157"/>
    </location>
</feature>
<evidence type="ECO:0000313" key="3">
    <source>
        <dbReference type="Proteomes" id="UP000000702"/>
    </source>
</evidence>
<sequence>MMKIATLLLWWLGSGMRLGMDGLVTSASARNEAAKKLLYDVFTAAEGIREHANVTQKVKDAIYAAVYGAPGGVQFTDDGKFNHSHLFRRGKQYQRQKVCEYYNHHRGVDQTDGDFAENPFWGLCVFVCPAYHDMLYHLVWCVSQTPEKSMVGVPWQG</sequence>
<name>F9W3W2_TRYCI</name>
<accession>F9W3W2</accession>
<dbReference type="VEuPathDB" id="TriTrypDB:TcIL3000_0_27800"/>
<evidence type="ECO:0000313" key="2">
    <source>
        <dbReference type="EMBL" id="CCD11838.1"/>
    </source>
</evidence>
<feature type="signal peptide" evidence="1">
    <location>
        <begin position="1"/>
        <end position="17"/>
    </location>
</feature>
<dbReference type="EMBL" id="CAEQ01000484">
    <property type="protein sequence ID" value="CCD11838.1"/>
    <property type="molecule type" value="Genomic_DNA"/>
</dbReference>
<gene>
    <name evidence="2" type="ORF">TCIL3000_0_27800</name>
</gene>
<keyword evidence="3" id="KW-1185">Reference proteome</keyword>
<reference evidence="2 3" key="2">
    <citation type="journal article" date="2012" name="Proc. Natl. Acad. Sci. U.S.A.">
        <title>Antigenic diversity is generated by distinct evolutionary mechanisms in African trypanosome species.</title>
        <authorList>
            <person name="Jackson A.P."/>
            <person name="Berry A."/>
            <person name="Aslett M."/>
            <person name="Allison H.C."/>
            <person name="Burton P."/>
            <person name="Vavrova-Anderson J."/>
            <person name="Brown R."/>
            <person name="Browne H."/>
            <person name="Corton N."/>
            <person name="Hauser H."/>
            <person name="Gamble J."/>
            <person name="Gilderthorp R."/>
            <person name="Marcello L."/>
            <person name="McQuillan J."/>
            <person name="Otto T.D."/>
            <person name="Quail M.A."/>
            <person name="Sanders M.J."/>
            <person name="van Tonder A."/>
            <person name="Ginger M.L."/>
            <person name="Field M.C."/>
            <person name="Barry J.D."/>
            <person name="Hertz-Fowler C."/>
            <person name="Berriman M."/>
        </authorList>
    </citation>
    <scope>NUCLEOTIDE SEQUENCE [LARGE SCALE GENOMIC DNA]</scope>
    <source>
        <strain evidence="2 3">IL3000</strain>
    </source>
</reference>
<evidence type="ECO:0000256" key="1">
    <source>
        <dbReference type="SAM" id="SignalP"/>
    </source>
</evidence>
<dbReference type="AlphaFoldDB" id="F9W3W2"/>
<dbReference type="Proteomes" id="UP000000702">
    <property type="component" value="Unassembled WGS sequence"/>
</dbReference>
<comment type="caution">
    <text evidence="2">The sequence shown here is derived from an EMBL/GenBank/DDBJ whole genome shotgun (WGS) entry which is preliminary data.</text>
</comment>